<evidence type="ECO:0000256" key="1">
    <source>
        <dbReference type="ARBA" id="ARBA00022884"/>
    </source>
</evidence>
<dbReference type="InterPro" id="IPR027417">
    <property type="entry name" value="P-loop_NTPase"/>
</dbReference>
<dbReference type="PROSITE" id="PS51194">
    <property type="entry name" value="HELICASE_CTER"/>
    <property type="match status" value="1"/>
</dbReference>
<proteinExistence type="predicted"/>
<name>A0AAD4XBK5_9MAGN</name>
<evidence type="ECO:0000313" key="3">
    <source>
        <dbReference type="EMBL" id="KAI3891100.1"/>
    </source>
</evidence>
<dbReference type="EMBL" id="JAJJMB010012081">
    <property type="protein sequence ID" value="KAI3891100.1"/>
    <property type="molecule type" value="Genomic_DNA"/>
</dbReference>
<feature type="domain" description="Helicase C-terminal" evidence="2">
    <location>
        <begin position="1"/>
        <end position="69"/>
    </location>
</feature>
<dbReference type="PANTHER" id="PTHR47958">
    <property type="entry name" value="ATP-DEPENDENT RNA HELICASE DBP3"/>
    <property type="match status" value="1"/>
</dbReference>
<accession>A0AAD4XBK5</accession>
<gene>
    <name evidence="3" type="ORF">MKW98_007405</name>
</gene>
<evidence type="ECO:0000259" key="2">
    <source>
        <dbReference type="PROSITE" id="PS51194"/>
    </source>
</evidence>
<keyword evidence="1" id="KW-0694">RNA-binding</keyword>
<keyword evidence="4" id="KW-1185">Reference proteome</keyword>
<dbReference type="Gene3D" id="3.40.50.300">
    <property type="entry name" value="P-loop containing nucleotide triphosphate hydrolases"/>
    <property type="match status" value="1"/>
</dbReference>
<reference evidence="3" key="1">
    <citation type="submission" date="2022-04" db="EMBL/GenBank/DDBJ databases">
        <title>A functionally conserved STORR gene fusion in Papaver species that diverged 16.8 million years ago.</title>
        <authorList>
            <person name="Catania T."/>
        </authorList>
    </citation>
    <scope>NUCLEOTIDE SEQUENCE</scope>
    <source>
        <strain evidence="3">S-188037</strain>
    </source>
</reference>
<dbReference type="InterPro" id="IPR001650">
    <property type="entry name" value="Helicase_C-like"/>
</dbReference>
<protein>
    <recommendedName>
        <fullName evidence="2">Helicase C-terminal domain-containing protein</fullName>
    </recommendedName>
</protein>
<dbReference type="Proteomes" id="UP001202328">
    <property type="component" value="Unassembled WGS sequence"/>
</dbReference>
<dbReference type="Pfam" id="PF00271">
    <property type="entry name" value="Helicase_C"/>
    <property type="match status" value="1"/>
</dbReference>
<sequence>MVDVKYVINDDFPGSLEVYVHQIGRIGRAGAKGTVYTFFTAAIAIFAKELISILEEARQKVILKLASMGRGEPPPPSS</sequence>
<comment type="caution">
    <text evidence="3">The sequence shown here is derived from an EMBL/GenBank/DDBJ whole genome shotgun (WGS) entry which is preliminary data.</text>
</comment>
<evidence type="ECO:0000313" key="4">
    <source>
        <dbReference type="Proteomes" id="UP001202328"/>
    </source>
</evidence>
<dbReference type="GO" id="GO:0003723">
    <property type="term" value="F:RNA binding"/>
    <property type="evidence" value="ECO:0007669"/>
    <property type="project" value="UniProtKB-KW"/>
</dbReference>
<organism evidence="3 4">
    <name type="scientific">Papaver atlanticum</name>
    <dbReference type="NCBI Taxonomy" id="357466"/>
    <lineage>
        <taxon>Eukaryota</taxon>
        <taxon>Viridiplantae</taxon>
        <taxon>Streptophyta</taxon>
        <taxon>Embryophyta</taxon>
        <taxon>Tracheophyta</taxon>
        <taxon>Spermatophyta</taxon>
        <taxon>Magnoliopsida</taxon>
        <taxon>Ranunculales</taxon>
        <taxon>Papaveraceae</taxon>
        <taxon>Papaveroideae</taxon>
        <taxon>Papaver</taxon>
    </lineage>
</organism>
<dbReference type="AlphaFoldDB" id="A0AAD4XBK5"/>
<dbReference type="SUPFAM" id="SSF52540">
    <property type="entry name" value="P-loop containing nucleoside triphosphate hydrolases"/>
    <property type="match status" value="1"/>
</dbReference>